<dbReference type="Pfam" id="PF03732">
    <property type="entry name" value="Retrotrans_gag"/>
    <property type="match status" value="1"/>
</dbReference>
<dbReference type="AlphaFoldDB" id="A0A8B8KWX4"/>
<dbReference type="GO" id="GO:0008270">
    <property type="term" value="F:zinc ion binding"/>
    <property type="evidence" value="ECO:0007669"/>
    <property type="project" value="UniProtKB-KW"/>
</dbReference>
<evidence type="ECO:0000256" key="1">
    <source>
        <dbReference type="PROSITE-ProRule" id="PRU00047"/>
    </source>
</evidence>
<dbReference type="Gene3D" id="2.40.70.10">
    <property type="entry name" value="Acid Proteases"/>
    <property type="match status" value="1"/>
</dbReference>
<feature type="region of interest" description="Disordered" evidence="2">
    <location>
        <begin position="242"/>
        <end position="308"/>
    </location>
</feature>
<evidence type="ECO:0000313" key="5">
    <source>
        <dbReference type="RefSeq" id="XP_027348365.1"/>
    </source>
</evidence>
<dbReference type="RefSeq" id="XP_027348365.1">
    <property type="nucleotide sequence ID" value="XM_027492564.1"/>
</dbReference>
<dbReference type="InterPro" id="IPR005162">
    <property type="entry name" value="Retrotrans_gag_dom"/>
</dbReference>
<dbReference type="OrthoDB" id="1936908at2759"/>
<dbReference type="InterPro" id="IPR001878">
    <property type="entry name" value="Znf_CCHC"/>
</dbReference>
<keyword evidence="1" id="KW-0863">Zinc-finger</keyword>
<evidence type="ECO:0000259" key="3">
    <source>
        <dbReference type="PROSITE" id="PS50158"/>
    </source>
</evidence>
<proteinExistence type="predicted"/>
<dbReference type="PANTHER" id="PTHR15503:SF45">
    <property type="entry name" value="RNA-DIRECTED DNA POLYMERASE HOMOLOG"/>
    <property type="match status" value="1"/>
</dbReference>
<feature type="compositionally biased region" description="Polar residues" evidence="2">
    <location>
        <begin position="295"/>
        <end position="308"/>
    </location>
</feature>
<dbReference type="Pfam" id="PF00098">
    <property type="entry name" value="zf-CCHC"/>
    <property type="match status" value="1"/>
</dbReference>
<dbReference type="PROSITE" id="PS50158">
    <property type="entry name" value="ZF_CCHC"/>
    <property type="match status" value="1"/>
</dbReference>
<sequence>MARPRRSATNPPSPADVNQMAHAMEAMAATVRQSLDMIQQQQAANQAAAAAQAAAATASAAPPPEYHGLSEFKKNDPPQFTRVDGPDAAELWIREIEKIFLTMGCAKERKVLYATYMLTEDAEMWWHGARAMLEARGEVITWAIFRSIFLGKFFPSHVRAAKEREFLNLVQGNSSVYEYAIQFERLYRFYSHPTSEEWRCQRFSDGLRTDIKRILIPLRITEFADLVDQATIIESLNAEDVGGVGKAPSSRAASSYGNGSKGAKKGPYSRSLRQQQSRPSQSRGLAASAPVPIGTATSTFQPRGATSSIPRASVPQIVRCFICGGPHYLSQCPQTDVRVCFSCLQPGHLARDCPTPSGAVSSSASALHAMRPKATRAPTRIRSRAEGRVFTTSASEATQATNLVQGTAVVAGTSLSVLFDFGATHSFIADICVRTLGLPVSDLGCELVVSTPTLSSIKTSMVCVRCPIVIEGQKYKVNLICIPMSGLDVILGMD</sequence>
<accession>A0A8B8KWX4</accession>
<keyword evidence="4" id="KW-1185">Reference proteome</keyword>
<dbReference type="KEGG" id="aprc:113859901"/>
<dbReference type="PANTHER" id="PTHR15503">
    <property type="entry name" value="LDOC1 RELATED"/>
    <property type="match status" value="1"/>
</dbReference>
<organism evidence="4 5">
    <name type="scientific">Abrus precatorius</name>
    <name type="common">Indian licorice</name>
    <name type="synonym">Glycine abrus</name>
    <dbReference type="NCBI Taxonomy" id="3816"/>
    <lineage>
        <taxon>Eukaryota</taxon>
        <taxon>Viridiplantae</taxon>
        <taxon>Streptophyta</taxon>
        <taxon>Embryophyta</taxon>
        <taxon>Tracheophyta</taxon>
        <taxon>Spermatophyta</taxon>
        <taxon>Magnoliopsida</taxon>
        <taxon>eudicotyledons</taxon>
        <taxon>Gunneridae</taxon>
        <taxon>Pentapetalae</taxon>
        <taxon>rosids</taxon>
        <taxon>fabids</taxon>
        <taxon>Fabales</taxon>
        <taxon>Fabaceae</taxon>
        <taxon>Papilionoideae</taxon>
        <taxon>50 kb inversion clade</taxon>
        <taxon>NPAAA clade</taxon>
        <taxon>indigoferoid/millettioid clade</taxon>
        <taxon>Abreae</taxon>
        <taxon>Abrus</taxon>
    </lineage>
</organism>
<dbReference type="Proteomes" id="UP000694853">
    <property type="component" value="Unplaced"/>
</dbReference>
<gene>
    <name evidence="5" type="primary">LOC113859901</name>
</gene>
<dbReference type="InterPro" id="IPR032567">
    <property type="entry name" value="RTL1-rel"/>
</dbReference>
<feature type="region of interest" description="Disordered" evidence="2">
    <location>
        <begin position="60"/>
        <end position="80"/>
    </location>
</feature>
<evidence type="ECO:0000313" key="4">
    <source>
        <dbReference type="Proteomes" id="UP000694853"/>
    </source>
</evidence>
<protein>
    <submittedName>
        <fullName evidence="5">Uncharacterized protein LOC113859901</fullName>
    </submittedName>
</protein>
<reference evidence="5" key="2">
    <citation type="submission" date="2025-08" db="UniProtKB">
        <authorList>
            <consortium name="RefSeq"/>
        </authorList>
    </citation>
    <scope>IDENTIFICATION</scope>
    <source>
        <tissue evidence="5">Young leaves</tissue>
    </source>
</reference>
<name>A0A8B8KWX4_ABRPR</name>
<keyword evidence="1" id="KW-0862">Zinc</keyword>
<dbReference type="SUPFAM" id="SSF57756">
    <property type="entry name" value="Retrovirus zinc finger-like domains"/>
    <property type="match status" value="1"/>
</dbReference>
<reference evidence="4" key="1">
    <citation type="journal article" date="2019" name="Toxins">
        <title>Detection of Abrin-Like and Prepropulchellin-Like Toxin Genes and Transcripts Using Whole Genome Sequencing and Full-Length Transcript Sequencing of Abrus precatorius.</title>
        <authorList>
            <person name="Hovde B.T."/>
            <person name="Daligault H.E."/>
            <person name="Hanschen E.R."/>
            <person name="Kunde Y.A."/>
            <person name="Johnson M.B."/>
            <person name="Starkenburg S.R."/>
            <person name="Johnson S.L."/>
        </authorList>
    </citation>
    <scope>NUCLEOTIDE SEQUENCE [LARGE SCALE GENOMIC DNA]</scope>
</reference>
<keyword evidence="1" id="KW-0479">Metal-binding</keyword>
<dbReference type="Pfam" id="PF08284">
    <property type="entry name" value="RVP_2"/>
    <property type="match status" value="1"/>
</dbReference>
<dbReference type="Gene3D" id="4.10.60.10">
    <property type="entry name" value="Zinc finger, CCHC-type"/>
    <property type="match status" value="1"/>
</dbReference>
<evidence type="ECO:0000256" key="2">
    <source>
        <dbReference type="SAM" id="MobiDB-lite"/>
    </source>
</evidence>
<feature type="compositionally biased region" description="Low complexity" evidence="2">
    <location>
        <begin position="269"/>
        <end position="283"/>
    </location>
</feature>
<feature type="region of interest" description="Disordered" evidence="2">
    <location>
        <begin position="1"/>
        <end position="20"/>
    </location>
</feature>
<dbReference type="InterPro" id="IPR036875">
    <property type="entry name" value="Znf_CCHC_sf"/>
</dbReference>
<dbReference type="GO" id="GO:0003676">
    <property type="term" value="F:nucleic acid binding"/>
    <property type="evidence" value="ECO:0007669"/>
    <property type="project" value="InterPro"/>
</dbReference>
<dbReference type="InterPro" id="IPR021109">
    <property type="entry name" value="Peptidase_aspartic_dom_sf"/>
</dbReference>
<dbReference type="SMART" id="SM00343">
    <property type="entry name" value="ZnF_C2HC"/>
    <property type="match status" value="2"/>
</dbReference>
<dbReference type="GeneID" id="113859901"/>
<feature type="domain" description="CCHC-type" evidence="3">
    <location>
        <begin position="340"/>
        <end position="354"/>
    </location>
</feature>
<dbReference type="CDD" id="cd00303">
    <property type="entry name" value="retropepsin_like"/>
    <property type="match status" value="1"/>
</dbReference>